<dbReference type="OMA" id="YAARECR"/>
<dbReference type="PROSITE" id="PS50102">
    <property type="entry name" value="RRM"/>
    <property type="match status" value="1"/>
</dbReference>
<dbReference type="InterPro" id="IPR000504">
    <property type="entry name" value="RRM_dom"/>
</dbReference>
<dbReference type="SMART" id="SM00360">
    <property type="entry name" value="RRM"/>
    <property type="match status" value="2"/>
</dbReference>
<dbReference type="PANTHER" id="PTHR21245">
    <property type="entry name" value="HETEROGENEOUS NUCLEAR RIBONUCLEOPROTEIN"/>
    <property type="match status" value="1"/>
</dbReference>
<feature type="domain" description="RRM" evidence="4">
    <location>
        <begin position="6"/>
        <end position="85"/>
    </location>
</feature>
<protein>
    <recommendedName>
        <fullName evidence="4">RRM domain-containing protein</fullName>
    </recommendedName>
</protein>
<dbReference type="Gene3D" id="3.30.70.330">
    <property type="match status" value="1"/>
</dbReference>
<evidence type="ECO:0000256" key="3">
    <source>
        <dbReference type="SAM" id="MobiDB-lite"/>
    </source>
</evidence>
<dbReference type="SUPFAM" id="SSF54928">
    <property type="entry name" value="RNA-binding domain, RBD"/>
    <property type="match status" value="1"/>
</dbReference>
<evidence type="ECO:0000313" key="5">
    <source>
        <dbReference type="EMBL" id="EME38616.1"/>
    </source>
</evidence>
<evidence type="ECO:0000259" key="4">
    <source>
        <dbReference type="PROSITE" id="PS50102"/>
    </source>
</evidence>
<accession>M2YI71</accession>
<dbReference type="CDD" id="cd00590">
    <property type="entry name" value="RRM_SF"/>
    <property type="match status" value="1"/>
</dbReference>
<dbReference type="Pfam" id="PF00076">
    <property type="entry name" value="RRM_1"/>
    <property type="match status" value="1"/>
</dbReference>
<reference evidence="6" key="1">
    <citation type="journal article" date="2012" name="PLoS Genet.">
        <title>The genomes of the fungal plant pathogens Cladosporium fulvum and Dothistroma septosporum reveal adaptation to different hosts and lifestyles but also signatures of common ancestry.</title>
        <authorList>
            <person name="de Wit P.J.G.M."/>
            <person name="van der Burgt A."/>
            <person name="Oekmen B."/>
            <person name="Stergiopoulos I."/>
            <person name="Abd-Elsalam K.A."/>
            <person name="Aerts A.L."/>
            <person name="Bahkali A.H."/>
            <person name="Beenen H.G."/>
            <person name="Chettri P."/>
            <person name="Cox M.P."/>
            <person name="Datema E."/>
            <person name="de Vries R.P."/>
            <person name="Dhillon B."/>
            <person name="Ganley A.R."/>
            <person name="Griffiths S.A."/>
            <person name="Guo Y."/>
            <person name="Hamelin R.C."/>
            <person name="Henrissat B."/>
            <person name="Kabir M.S."/>
            <person name="Jashni M.K."/>
            <person name="Kema G."/>
            <person name="Klaubauf S."/>
            <person name="Lapidus A."/>
            <person name="Levasseur A."/>
            <person name="Lindquist E."/>
            <person name="Mehrabi R."/>
            <person name="Ohm R.A."/>
            <person name="Owen T.J."/>
            <person name="Salamov A."/>
            <person name="Schwelm A."/>
            <person name="Schijlen E."/>
            <person name="Sun H."/>
            <person name="van den Burg H.A."/>
            <person name="van Ham R.C.H.J."/>
            <person name="Zhang S."/>
            <person name="Goodwin S.B."/>
            <person name="Grigoriev I.V."/>
            <person name="Collemare J."/>
            <person name="Bradshaw R.E."/>
        </authorList>
    </citation>
    <scope>NUCLEOTIDE SEQUENCE [LARGE SCALE GENOMIC DNA]</scope>
    <source>
        <strain evidence="6">NZE10 / CBS 128990</strain>
    </source>
</reference>
<feature type="region of interest" description="Disordered" evidence="3">
    <location>
        <begin position="84"/>
        <end position="112"/>
    </location>
</feature>
<dbReference type="HOGENOM" id="CLU_050545_2_0_1"/>
<dbReference type="Proteomes" id="UP000016933">
    <property type="component" value="Unassembled WGS sequence"/>
</dbReference>
<sequence>MTENSPRMYVGNLPYVAQKHDIEQLFDHNNITIKKIDMSIDPFTGRNPSYCFVDFYDHETAERAMITMQGQNIRGRPIKINLKTERKHGGGQRPETRTYDQGWEPRDLPSRDADPATAYAFDRWNRDDAQSHWIAPLEERRRLRIGGLPRIPNQDSLYIEMRELFVDYNVEAVSKLISPHHSEQSTQGSHYSCFVDVATEIEAKNAITMFNGVRTPDGDLPLPPAVTDMTDRCRAHRRNIHSLTSTPHS</sequence>
<keyword evidence="6" id="KW-1185">Reference proteome</keyword>
<dbReference type="OrthoDB" id="272703at2759"/>
<reference evidence="5 6" key="2">
    <citation type="journal article" date="2012" name="PLoS Pathog.">
        <title>Diverse lifestyles and strategies of plant pathogenesis encoded in the genomes of eighteen Dothideomycetes fungi.</title>
        <authorList>
            <person name="Ohm R.A."/>
            <person name="Feau N."/>
            <person name="Henrissat B."/>
            <person name="Schoch C.L."/>
            <person name="Horwitz B.A."/>
            <person name="Barry K.W."/>
            <person name="Condon B.J."/>
            <person name="Copeland A.C."/>
            <person name="Dhillon B."/>
            <person name="Glaser F."/>
            <person name="Hesse C.N."/>
            <person name="Kosti I."/>
            <person name="LaButti K."/>
            <person name="Lindquist E.A."/>
            <person name="Lucas S."/>
            <person name="Salamov A.A."/>
            <person name="Bradshaw R.E."/>
            <person name="Ciuffetti L."/>
            <person name="Hamelin R.C."/>
            <person name="Kema G.H.J."/>
            <person name="Lawrence C."/>
            <person name="Scott J.A."/>
            <person name="Spatafora J.W."/>
            <person name="Turgeon B.G."/>
            <person name="de Wit P.J.G.M."/>
            <person name="Zhong S."/>
            <person name="Goodwin S.B."/>
            <person name="Grigoriev I.V."/>
        </authorList>
    </citation>
    <scope>NUCLEOTIDE SEQUENCE [LARGE SCALE GENOMIC DNA]</scope>
    <source>
        <strain evidence="6">NZE10 / CBS 128990</strain>
    </source>
</reference>
<evidence type="ECO:0000256" key="1">
    <source>
        <dbReference type="ARBA" id="ARBA00022884"/>
    </source>
</evidence>
<dbReference type="AlphaFoldDB" id="M2YI71"/>
<evidence type="ECO:0000256" key="2">
    <source>
        <dbReference type="PROSITE-ProRule" id="PRU00176"/>
    </source>
</evidence>
<proteinExistence type="predicted"/>
<dbReference type="STRING" id="675120.M2YI71"/>
<keyword evidence="1 2" id="KW-0694">RNA-binding</keyword>
<dbReference type="GO" id="GO:0003723">
    <property type="term" value="F:RNA binding"/>
    <property type="evidence" value="ECO:0007669"/>
    <property type="project" value="UniProtKB-UniRule"/>
</dbReference>
<gene>
    <name evidence="5" type="ORF">DOTSEDRAFT_75395</name>
</gene>
<dbReference type="InterPro" id="IPR012677">
    <property type="entry name" value="Nucleotide-bd_a/b_plait_sf"/>
</dbReference>
<dbReference type="InterPro" id="IPR035979">
    <property type="entry name" value="RBD_domain_sf"/>
</dbReference>
<dbReference type="EMBL" id="KB446546">
    <property type="protein sequence ID" value="EME38616.1"/>
    <property type="molecule type" value="Genomic_DNA"/>
</dbReference>
<evidence type="ECO:0000313" key="6">
    <source>
        <dbReference type="Proteomes" id="UP000016933"/>
    </source>
</evidence>
<organism evidence="5 6">
    <name type="scientific">Dothistroma septosporum (strain NZE10 / CBS 128990)</name>
    <name type="common">Red band needle blight fungus</name>
    <name type="synonym">Mycosphaerella pini</name>
    <dbReference type="NCBI Taxonomy" id="675120"/>
    <lineage>
        <taxon>Eukaryota</taxon>
        <taxon>Fungi</taxon>
        <taxon>Dikarya</taxon>
        <taxon>Ascomycota</taxon>
        <taxon>Pezizomycotina</taxon>
        <taxon>Dothideomycetes</taxon>
        <taxon>Dothideomycetidae</taxon>
        <taxon>Mycosphaerellales</taxon>
        <taxon>Mycosphaerellaceae</taxon>
        <taxon>Dothistroma</taxon>
    </lineage>
</organism>
<name>M2YI71_DOTSN</name>
<dbReference type="eggNOG" id="ENOG502S58E">
    <property type="taxonomic scope" value="Eukaryota"/>
</dbReference>